<dbReference type="Proteomes" id="UP000696485">
    <property type="component" value="Unassembled WGS sequence"/>
</dbReference>
<accession>A0A9P5SSM9</accession>
<protein>
    <submittedName>
        <fullName evidence="2">Uncharacterized protein</fullName>
    </submittedName>
</protein>
<feature type="compositionally biased region" description="Low complexity" evidence="1">
    <location>
        <begin position="52"/>
        <end position="69"/>
    </location>
</feature>
<gene>
    <name evidence="2" type="ORF">BG006_002120</name>
</gene>
<feature type="region of interest" description="Disordered" evidence="1">
    <location>
        <begin position="50"/>
        <end position="69"/>
    </location>
</feature>
<evidence type="ECO:0000313" key="3">
    <source>
        <dbReference type="Proteomes" id="UP000696485"/>
    </source>
</evidence>
<sequence>MSSMMNAFRSAATPARHFTSLNITSSVSTKAAVQPELNPVVLKQLVDSLNTASVSSSKQSQSKASSKRL</sequence>
<dbReference type="AlphaFoldDB" id="A0A9P5SSM9"/>
<name>A0A9P5SSM9_9FUNG</name>
<evidence type="ECO:0000256" key="1">
    <source>
        <dbReference type="SAM" id="MobiDB-lite"/>
    </source>
</evidence>
<organism evidence="2 3">
    <name type="scientific">Podila minutissima</name>
    <dbReference type="NCBI Taxonomy" id="64525"/>
    <lineage>
        <taxon>Eukaryota</taxon>
        <taxon>Fungi</taxon>
        <taxon>Fungi incertae sedis</taxon>
        <taxon>Mucoromycota</taxon>
        <taxon>Mortierellomycotina</taxon>
        <taxon>Mortierellomycetes</taxon>
        <taxon>Mortierellales</taxon>
        <taxon>Mortierellaceae</taxon>
        <taxon>Podila</taxon>
    </lineage>
</organism>
<keyword evidence="3" id="KW-1185">Reference proteome</keyword>
<reference evidence="2" key="1">
    <citation type="journal article" date="2020" name="Fungal Divers.">
        <title>Resolving the Mortierellaceae phylogeny through synthesis of multi-gene phylogenetics and phylogenomics.</title>
        <authorList>
            <person name="Vandepol N."/>
            <person name="Liber J."/>
            <person name="Desiro A."/>
            <person name="Na H."/>
            <person name="Kennedy M."/>
            <person name="Barry K."/>
            <person name="Grigoriev I.V."/>
            <person name="Miller A.N."/>
            <person name="O'Donnell K."/>
            <person name="Stajich J.E."/>
            <person name="Bonito G."/>
        </authorList>
    </citation>
    <scope>NUCLEOTIDE SEQUENCE</scope>
    <source>
        <strain evidence="2">NVP1</strain>
    </source>
</reference>
<evidence type="ECO:0000313" key="2">
    <source>
        <dbReference type="EMBL" id="KAF9334467.1"/>
    </source>
</evidence>
<dbReference type="EMBL" id="JAAAUY010000147">
    <property type="protein sequence ID" value="KAF9334467.1"/>
    <property type="molecule type" value="Genomic_DNA"/>
</dbReference>
<comment type="caution">
    <text evidence="2">The sequence shown here is derived from an EMBL/GenBank/DDBJ whole genome shotgun (WGS) entry which is preliminary data.</text>
</comment>
<proteinExistence type="predicted"/>